<comment type="caution">
    <text evidence="5">The sequence shown here is derived from an EMBL/GenBank/DDBJ whole genome shotgun (WGS) entry which is preliminary data.</text>
</comment>
<dbReference type="InterPro" id="IPR010982">
    <property type="entry name" value="Lambda_DNA-bd_dom_sf"/>
</dbReference>
<accession>A0A560JR63</accession>
<evidence type="ECO:0000313" key="6">
    <source>
        <dbReference type="Proteomes" id="UP000320516"/>
    </source>
</evidence>
<feature type="domain" description="HTH lacI-type" evidence="4">
    <location>
        <begin position="42"/>
        <end position="96"/>
    </location>
</feature>
<dbReference type="PANTHER" id="PTHR30146:SF153">
    <property type="entry name" value="LACTOSE OPERON REPRESSOR"/>
    <property type="match status" value="1"/>
</dbReference>
<keyword evidence="2" id="KW-0238">DNA-binding</keyword>
<evidence type="ECO:0000256" key="3">
    <source>
        <dbReference type="ARBA" id="ARBA00023163"/>
    </source>
</evidence>
<evidence type="ECO:0000256" key="2">
    <source>
        <dbReference type="ARBA" id="ARBA00023125"/>
    </source>
</evidence>
<dbReference type="SUPFAM" id="SSF53822">
    <property type="entry name" value="Periplasmic binding protein-like I"/>
    <property type="match status" value="1"/>
</dbReference>
<organism evidence="5 6">
    <name type="scientific">Nitrospirillum amazonense</name>
    <dbReference type="NCBI Taxonomy" id="28077"/>
    <lineage>
        <taxon>Bacteria</taxon>
        <taxon>Pseudomonadati</taxon>
        <taxon>Pseudomonadota</taxon>
        <taxon>Alphaproteobacteria</taxon>
        <taxon>Rhodospirillales</taxon>
        <taxon>Azospirillaceae</taxon>
        <taxon>Nitrospirillum</taxon>
    </lineage>
</organism>
<evidence type="ECO:0000259" key="4">
    <source>
        <dbReference type="PROSITE" id="PS50932"/>
    </source>
</evidence>
<name>A0A560JR63_9PROT</name>
<dbReference type="Gene3D" id="1.10.260.40">
    <property type="entry name" value="lambda repressor-like DNA-binding domains"/>
    <property type="match status" value="1"/>
</dbReference>
<dbReference type="SMART" id="SM00354">
    <property type="entry name" value="HTH_LACI"/>
    <property type="match status" value="1"/>
</dbReference>
<dbReference type="SUPFAM" id="SSF47413">
    <property type="entry name" value="lambda repressor-like DNA-binding domains"/>
    <property type="match status" value="1"/>
</dbReference>
<dbReference type="EMBL" id="VITV01000005">
    <property type="protein sequence ID" value="TWB73099.1"/>
    <property type="molecule type" value="Genomic_DNA"/>
</dbReference>
<dbReference type="InterPro" id="IPR000843">
    <property type="entry name" value="HTH_LacI"/>
</dbReference>
<dbReference type="CDD" id="cd01545">
    <property type="entry name" value="PBP1_SalR"/>
    <property type="match status" value="1"/>
</dbReference>
<dbReference type="Proteomes" id="UP000320516">
    <property type="component" value="Unassembled WGS sequence"/>
</dbReference>
<protein>
    <submittedName>
        <fullName evidence="5">LacI family transcriptional regulator</fullName>
    </submittedName>
</protein>
<sequence>MADADIEKPKVRRRKALAGDGRLAAPPDAPLAIPAWTLARAPTINDVARLAKVSKKTVSRVINQSPYVHDATRAVVDAVVARIGYVPSPQARGLAINRSFLLGLIYDNPNAQYIVNVQGGILEACHREGFELVVHPCRQVAPGFLAEVKTFVQRQNLDGVILVPPLSEDAALVALLRTIGCRYMRLMSVPLDEPTSMVLHTDRTGAAEVGTHLAQLGHTRVALITGPQRYRSTHERREGFIGALAEHGVTVPDHWIVEGLYTFETGETRGMELLSPADRPTAIFASNDEMAAGVYKAAYRLGISIPRDLTVVGFDDTPLASRMCPALSTVRLPIHDMGRLAADRLIGRINDGDAGKAQPITVTPRLVVRESSSAPAQSVVASGGISWSVDHTTKL</sequence>
<dbReference type="InterPro" id="IPR028082">
    <property type="entry name" value="Peripla_BP_I"/>
</dbReference>
<dbReference type="InterPro" id="IPR046335">
    <property type="entry name" value="LacI/GalR-like_sensor"/>
</dbReference>
<dbReference type="CDD" id="cd01392">
    <property type="entry name" value="HTH_LacI"/>
    <property type="match status" value="1"/>
</dbReference>
<dbReference type="AlphaFoldDB" id="A0A560JR63"/>
<keyword evidence="3" id="KW-0804">Transcription</keyword>
<dbReference type="RefSeq" id="WP_246134418.1">
    <property type="nucleotide sequence ID" value="NZ_VITV01000005.1"/>
</dbReference>
<dbReference type="GO" id="GO:0000976">
    <property type="term" value="F:transcription cis-regulatory region binding"/>
    <property type="evidence" value="ECO:0007669"/>
    <property type="project" value="TreeGrafter"/>
</dbReference>
<keyword evidence="1" id="KW-0805">Transcription regulation</keyword>
<dbReference type="Gene3D" id="3.40.50.2300">
    <property type="match status" value="2"/>
</dbReference>
<dbReference type="PROSITE" id="PS50932">
    <property type="entry name" value="HTH_LACI_2"/>
    <property type="match status" value="1"/>
</dbReference>
<dbReference type="GO" id="GO:0003700">
    <property type="term" value="F:DNA-binding transcription factor activity"/>
    <property type="evidence" value="ECO:0007669"/>
    <property type="project" value="TreeGrafter"/>
</dbReference>
<evidence type="ECO:0000313" key="5">
    <source>
        <dbReference type="EMBL" id="TWB73099.1"/>
    </source>
</evidence>
<dbReference type="Pfam" id="PF00356">
    <property type="entry name" value="LacI"/>
    <property type="match status" value="1"/>
</dbReference>
<gene>
    <name evidence="5" type="ORF">FBZ87_10518</name>
</gene>
<dbReference type="PROSITE" id="PS00356">
    <property type="entry name" value="HTH_LACI_1"/>
    <property type="match status" value="1"/>
</dbReference>
<reference evidence="5 6" key="1">
    <citation type="submission" date="2019-06" db="EMBL/GenBank/DDBJ databases">
        <title>Genomic Encyclopedia of Type Strains, Phase IV (KMG-V): Genome sequencing to study the core and pangenomes of soil and plant-associated prokaryotes.</title>
        <authorList>
            <person name="Whitman W."/>
        </authorList>
    </citation>
    <scope>NUCLEOTIDE SEQUENCE [LARGE SCALE GENOMIC DNA]</scope>
    <source>
        <strain evidence="5 6">BR 12005</strain>
    </source>
</reference>
<evidence type="ECO:0000256" key="1">
    <source>
        <dbReference type="ARBA" id="ARBA00023015"/>
    </source>
</evidence>
<dbReference type="Pfam" id="PF13377">
    <property type="entry name" value="Peripla_BP_3"/>
    <property type="match status" value="1"/>
</dbReference>
<proteinExistence type="predicted"/>
<dbReference type="PRINTS" id="PR00036">
    <property type="entry name" value="HTHLACI"/>
</dbReference>
<dbReference type="PANTHER" id="PTHR30146">
    <property type="entry name" value="LACI-RELATED TRANSCRIPTIONAL REPRESSOR"/>
    <property type="match status" value="1"/>
</dbReference>